<feature type="compositionally biased region" description="Basic and acidic residues" evidence="3">
    <location>
        <begin position="500"/>
        <end position="514"/>
    </location>
</feature>
<feature type="domain" description="Cytochrome b5 heme-binding" evidence="4">
    <location>
        <begin position="2"/>
        <end position="79"/>
    </location>
</feature>
<dbReference type="SMART" id="SM01117">
    <property type="entry name" value="Cyt-b5"/>
    <property type="match status" value="1"/>
</dbReference>
<evidence type="ECO:0000313" key="6">
    <source>
        <dbReference type="EMBL" id="TPX06913.1"/>
    </source>
</evidence>
<dbReference type="STRING" id="1093900.A0A507AID9"/>
<protein>
    <recommendedName>
        <fullName evidence="8">(S)-2-hydroxy-acid oxidase</fullName>
    </recommendedName>
</protein>
<feature type="compositionally biased region" description="Low complexity" evidence="3">
    <location>
        <begin position="90"/>
        <end position="108"/>
    </location>
</feature>
<dbReference type="OrthoDB" id="1925334at2759"/>
<sequence>MSRMLSAQEVQKHNNPDDLWIAVDGNVYDMTEFTPDHPGGPEIILRHAGGDASAAYNEVHGPSLIKDHLPAAKHIGSIDASTLPPPQRPQPTQQQQQPSLPSGATSSQPPAPPSTKPPLSTLISAHDFAAAASRTFTPKAWAFASSAATDLHTLRANAGAYAAVGLRPRVLVDVSGRADTSARFLGRRARLPLFASPTSMGRQFHPEGEREVARGCAAAGVPQCVSTSASFPLREIVAAGRERSRGRRQQQQEEQPVVYFQLYVDRDRRRSEALLREAAAQGAAAVFLTVDAPVPGKREADERVQLDAAAAAVATPMTGLAGTAARGDAKGGALGRIMARFIDDSVSWRDVAWIRRTVPGVPVVLKGVQTWMDAVAAAEAGVDGIVLSNHGGRSLDTSPAPLLVLLELHRNCPAVFDRLEVFVDGGITRGTDIFKALCLGAKAVGVGRGILYGVNYGEEGIVRYIDRRVGDDDEDVRRDESGPGSSWPGEYSGRGSSHSRSRDTSRNLEVKRTSDLGASKTCHRFTTGYEADREALSPSTVTQ</sequence>
<evidence type="ECO:0000259" key="5">
    <source>
        <dbReference type="PROSITE" id="PS51349"/>
    </source>
</evidence>
<dbReference type="RefSeq" id="XP_030988624.1">
    <property type="nucleotide sequence ID" value="XM_031133833.1"/>
</dbReference>
<organism evidence="6 7">
    <name type="scientific">Thyridium curvatum</name>
    <dbReference type="NCBI Taxonomy" id="1093900"/>
    <lineage>
        <taxon>Eukaryota</taxon>
        <taxon>Fungi</taxon>
        <taxon>Dikarya</taxon>
        <taxon>Ascomycota</taxon>
        <taxon>Pezizomycotina</taxon>
        <taxon>Sordariomycetes</taxon>
        <taxon>Sordariomycetidae</taxon>
        <taxon>Thyridiales</taxon>
        <taxon>Thyridiaceae</taxon>
        <taxon>Thyridium</taxon>
    </lineage>
</organism>
<dbReference type="SUPFAM" id="SSF55856">
    <property type="entry name" value="Cytochrome b5-like heme/steroid binding domain"/>
    <property type="match status" value="1"/>
</dbReference>
<evidence type="ECO:0000313" key="7">
    <source>
        <dbReference type="Proteomes" id="UP000319257"/>
    </source>
</evidence>
<evidence type="ECO:0000256" key="1">
    <source>
        <dbReference type="ARBA" id="ARBA00001917"/>
    </source>
</evidence>
<dbReference type="GO" id="GO:0016491">
    <property type="term" value="F:oxidoreductase activity"/>
    <property type="evidence" value="ECO:0007669"/>
    <property type="project" value="UniProtKB-KW"/>
</dbReference>
<feature type="domain" description="FMN hydroxy acid dehydrogenase" evidence="5">
    <location>
        <begin position="117"/>
        <end position="497"/>
    </location>
</feature>
<dbReference type="InterPro" id="IPR013785">
    <property type="entry name" value="Aldolase_TIM"/>
</dbReference>
<dbReference type="AlphaFoldDB" id="A0A507AID9"/>
<name>A0A507AID9_9PEZI</name>
<dbReference type="InterPro" id="IPR036400">
    <property type="entry name" value="Cyt_B5-like_heme/steroid_sf"/>
</dbReference>
<feature type="region of interest" description="Disordered" evidence="3">
    <location>
        <begin position="472"/>
        <end position="515"/>
    </location>
</feature>
<dbReference type="InterPro" id="IPR001199">
    <property type="entry name" value="Cyt_B5-like_heme/steroid-bd"/>
</dbReference>
<dbReference type="PRINTS" id="PR00363">
    <property type="entry name" value="CYTOCHROMEB5"/>
</dbReference>
<dbReference type="SUPFAM" id="SSF51395">
    <property type="entry name" value="FMN-linked oxidoreductases"/>
    <property type="match status" value="1"/>
</dbReference>
<dbReference type="EMBL" id="SKBQ01000099">
    <property type="protein sequence ID" value="TPX06913.1"/>
    <property type="molecule type" value="Genomic_DNA"/>
</dbReference>
<reference evidence="6 7" key="1">
    <citation type="submission" date="2019-06" db="EMBL/GenBank/DDBJ databases">
        <title>Draft genome sequence of the filamentous fungus Phialemoniopsis curvata isolated from diesel fuel.</title>
        <authorList>
            <person name="Varaljay V.A."/>
            <person name="Lyon W.J."/>
            <person name="Crouch A.L."/>
            <person name="Drake C.E."/>
            <person name="Hollomon J.M."/>
            <person name="Nadeau L.J."/>
            <person name="Nunn H.S."/>
            <person name="Stevenson B.S."/>
            <person name="Bojanowski C.L."/>
            <person name="Crookes-Goodson W.J."/>
        </authorList>
    </citation>
    <scope>NUCLEOTIDE SEQUENCE [LARGE SCALE GENOMIC DNA]</scope>
    <source>
        <strain evidence="6 7">D216</strain>
    </source>
</reference>
<proteinExistence type="predicted"/>
<feature type="compositionally biased region" description="Basic and acidic residues" evidence="3">
    <location>
        <begin position="472"/>
        <end position="481"/>
    </location>
</feature>
<dbReference type="InterPro" id="IPR000262">
    <property type="entry name" value="FMN-dep_DH"/>
</dbReference>
<dbReference type="Pfam" id="PF01070">
    <property type="entry name" value="FMN_dh"/>
    <property type="match status" value="1"/>
</dbReference>
<dbReference type="Gene3D" id="3.20.20.70">
    <property type="entry name" value="Aldolase class I"/>
    <property type="match status" value="1"/>
</dbReference>
<keyword evidence="2" id="KW-0560">Oxidoreductase</keyword>
<dbReference type="InParanoid" id="A0A507AID9"/>
<dbReference type="InterPro" id="IPR037396">
    <property type="entry name" value="FMN_HAD"/>
</dbReference>
<evidence type="ECO:0000256" key="2">
    <source>
        <dbReference type="ARBA" id="ARBA00023002"/>
    </source>
</evidence>
<dbReference type="PROSITE" id="PS51349">
    <property type="entry name" value="FMN_HYDROXY_ACID_DH_2"/>
    <property type="match status" value="1"/>
</dbReference>
<evidence type="ECO:0008006" key="8">
    <source>
        <dbReference type="Google" id="ProtNLM"/>
    </source>
</evidence>
<dbReference type="PANTHER" id="PTHR10578:SF104">
    <property type="entry name" value="CYTOCHROME B2, MITOCHONDRIAL-RELATED"/>
    <property type="match status" value="1"/>
</dbReference>
<gene>
    <name evidence="6" type="ORF">E0L32_011137</name>
</gene>
<dbReference type="Proteomes" id="UP000319257">
    <property type="component" value="Unassembled WGS sequence"/>
</dbReference>
<comment type="caution">
    <text evidence="6">The sequence shown here is derived from an EMBL/GenBank/DDBJ whole genome shotgun (WGS) entry which is preliminary data.</text>
</comment>
<accession>A0A507AID9</accession>
<dbReference type="Gene3D" id="3.10.120.10">
    <property type="entry name" value="Cytochrome b5-like heme/steroid binding domain"/>
    <property type="match status" value="1"/>
</dbReference>
<dbReference type="GeneID" id="41978584"/>
<dbReference type="PROSITE" id="PS50255">
    <property type="entry name" value="CYTOCHROME_B5_2"/>
    <property type="match status" value="1"/>
</dbReference>
<evidence type="ECO:0000256" key="3">
    <source>
        <dbReference type="SAM" id="MobiDB-lite"/>
    </source>
</evidence>
<dbReference type="Pfam" id="PF00173">
    <property type="entry name" value="Cyt-b5"/>
    <property type="match status" value="1"/>
</dbReference>
<dbReference type="PANTHER" id="PTHR10578">
    <property type="entry name" value="S -2-HYDROXY-ACID OXIDASE-RELATED"/>
    <property type="match status" value="1"/>
</dbReference>
<comment type="cofactor">
    <cofactor evidence="1">
        <name>FMN</name>
        <dbReference type="ChEBI" id="CHEBI:58210"/>
    </cofactor>
</comment>
<feature type="region of interest" description="Disordered" evidence="3">
    <location>
        <begin position="77"/>
        <end position="120"/>
    </location>
</feature>
<evidence type="ECO:0000259" key="4">
    <source>
        <dbReference type="PROSITE" id="PS50255"/>
    </source>
</evidence>
<keyword evidence="7" id="KW-1185">Reference proteome</keyword>